<gene>
    <name evidence="7 10" type="primary">zwf</name>
    <name evidence="10" type="ORF">CSEC_0774</name>
</gene>
<dbReference type="PANTHER" id="PTHR23429:SF0">
    <property type="entry name" value="GLUCOSE-6-PHOSPHATE 1-DEHYDROGENASE"/>
    <property type="match status" value="1"/>
</dbReference>
<feature type="binding site" evidence="7">
    <location>
        <position position="66"/>
    </location>
    <ligand>
        <name>NADP(+)</name>
        <dbReference type="ChEBI" id="CHEBI:58349"/>
    </ligand>
</feature>
<keyword evidence="11" id="KW-1185">Reference proteome</keyword>
<feature type="binding site" evidence="7">
    <location>
        <position position="177"/>
    </location>
    <ligand>
        <name>NADP(+)</name>
        <dbReference type="ChEBI" id="CHEBI:58349"/>
    </ligand>
</feature>
<evidence type="ECO:0000256" key="3">
    <source>
        <dbReference type="ARBA" id="ARBA00022526"/>
    </source>
</evidence>
<dbReference type="AlphaFoldDB" id="A0A090D121"/>
<evidence type="ECO:0000256" key="7">
    <source>
        <dbReference type="HAMAP-Rule" id="MF_00966"/>
    </source>
</evidence>
<dbReference type="InterPro" id="IPR019796">
    <property type="entry name" value="G6P_DH_AS"/>
</dbReference>
<dbReference type="PIRSF" id="PIRSF000110">
    <property type="entry name" value="G6PD"/>
    <property type="match status" value="1"/>
</dbReference>
<dbReference type="Pfam" id="PF00479">
    <property type="entry name" value="G6PD_N"/>
    <property type="match status" value="1"/>
</dbReference>
<dbReference type="STRING" id="1437425.CSEC_0774"/>
<dbReference type="GO" id="GO:0004345">
    <property type="term" value="F:glucose-6-phosphate dehydrogenase activity"/>
    <property type="evidence" value="ECO:0007669"/>
    <property type="project" value="UniProtKB-UniRule"/>
</dbReference>
<name>A0A090D121_9BACT</name>
<dbReference type="OrthoDB" id="9802739at2"/>
<keyword evidence="3 7" id="KW-0313">Glucose metabolism</keyword>
<dbReference type="InterPro" id="IPR036291">
    <property type="entry name" value="NAD(P)-bd_dom_sf"/>
</dbReference>
<keyword evidence="5 7" id="KW-0560">Oxidoreductase</keyword>
<evidence type="ECO:0000259" key="9">
    <source>
        <dbReference type="Pfam" id="PF02781"/>
    </source>
</evidence>
<evidence type="ECO:0000256" key="2">
    <source>
        <dbReference type="ARBA" id="ARBA00009975"/>
    </source>
</evidence>
<feature type="binding site" evidence="7">
    <location>
        <position position="211"/>
    </location>
    <ligand>
        <name>substrate</name>
    </ligand>
</feature>
<comment type="pathway">
    <text evidence="1 7">Carbohydrate degradation; pentose phosphate pathway; D-ribulose 5-phosphate from D-glucose 6-phosphate (oxidative stage): step 1/3.</text>
</comment>
<reference evidence="10" key="1">
    <citation type="submission" date="2013-12" db="EMBL/GenBank/DDBJ databases">
        <authorList>
            <person name="Linke B."/>
        </authorList>
    </citation>
    <scope>NUCLEOTIDE SEQUENCE [LARGE SCALE GENOMIC DNA]</scope>
    <source>
        <strain evidence="10">CRIB-18</strain>
    </source>
</reference>
<dbReference type="eggNOG" id="COG0364">
    <property type="taxonomic scope" value="Bacteria"/>
</dbReference>
<dbReference type="PRINTS" id="PR00079">
    <property type="entry name" value="G6PDHDRGNASE"/>
</dbReference>
<dbReference type="NCBIfam" id="TIGR00871">
    <property type="entry name" value="zwf"/>
    <property type="match status" value="1"/>
</dbReference>
<dbReference type="Proteomes" id="UP000031552">
    <property type="component" value="Unassembled WGS sequence"/>
</dbReference>
<comment type="caution">
    <text evidence="7">Lacks conserved residue(s) required for the propagation of feature annotation.</text>
</comment>
<evidence type="ECO:0000313" key="10">
    <source>
        <dbReference type="EMBL" id="CDR33605.1"/>
    </source>
</evidence>
<evidence type="ECO:0000256" key="5">
    <source>
        <dbReference type="ARBA" id="ARBA00023002"/>
    </source>
</evidence>
<dbReference type="Gene3D" id="3.40.50.720">
    <property type="entry name" value="NAD(P)-binding Rossmann-like Domain"/>
    <property type="match status" value="1"/>
</dbReference>
<feature type="binding site" evidence="7">
    <location>
        <position position="369"/>
    </location>
    <ligand>
        <name>substrate</name>
    </ligand>
</feature>
<dbReference type="PROSITE" id="PS00069">
    <property type="entry name" value="G6P_DEHYDROGENASE"/>
    <property type="match status" value="1"/>
</dbReference>
<proteinExistence type="inferred from homology"/>
<dbReference type="EMBL" id="CCEJ010000003">
    <property type="protein sequence ID" value="CDR33605.1"/>
    <property type="molecule type" value="Genomic_DNA"/>
</dbReference>
<feature type="binding site" evidence="7">
    <location>
        <position position="207"/>
    </location>
    <ligand>
        <name>substrate</name>
    </ligand>
</feature>
<dbReference type="GO" id="GO:0006006">
    <property type="term" value="P:glucose metabolic process"/>
    <property type="evidence" value="ECO:0007669"/>
    <property type="project" value="UniProtKB-KW"/>
</dbReference>
<dbReference type="PANTHER" id="PTHR23429">
    <property type="entry name" value="GLUCOSE-6-PHOSPHATE 1-DEHYDROGENASE G6PD"/>
    <property type="match status" value="1"/>
</dbReference>
<keyword evidence="4 7" id="KW-0521">NADP</keyword>
<keyword evidence="6 7" id="KW-0119">Carbohydrate metabolism</keyword>
<protein>
    <recommendedName>
        <fullName evidence="7">Glucose-6-phosphate 1-dehydrogenase</fullName>
        <shortName evidence="7">G6PD</shortName>
        <ecNumber evidence="7">1.1.1.49</ecNumber>
    </recommendedName>
</protein>
<organism evidence="10 11">
    <name type="scientific">Candidatus Criblamydia sequanensis CRIB-18</name>
    <dbReference type="NCBI Taxonomy" id="1437425"/>
    <lineage>
        <taxon>Bacteria</taxon>
        <taxon>Pseudomonadati</taxon>
        <taxon>Chlamydiota</taxon>
        <taxon>Chlamydiia</taxon>
        <taxon>Parachlamydiales</taxon>
        <taxon>Candidatus Criblamydiaceae</taxon>
        <taxon>Candidatus Criblamydia</taxon>
    </lineage>
</organism>
<dbReference type="GO" id="GO:0050661">
    <property type="term" value="F:NADP binding"/>
    <property type="evidence" value="ECO:0007669"/>
    <property type="project" value="UniProtKB-UniRule"/>
</dbReference>
<dbReference type="EC" id="1.1.1.49" evidence="7"/>
<feature type="binding site" evidence="7">
    <location>
        <position position="264"/>
    </location>
    <ligand>
        <name>substrate</name>
    </ligand>
</feature>
<evidence type="ECO:0000256" key="1">
    <source>
        <dbReference type="ARBA" id="ARBA00004937"/>
    </source>
</evidence>
<reference evidence="10" key="2">
    <citation type="submission" date="2014-09" db="EMBL/GenBank/DDBJ databases">
        <title>Criblamydia sequanensis harbors a mega-plasmid encoding arsenite resistance.</title>
        <authorList>
            <person name="Bertelli C."/>
            <person name="Goesmann A."/>
            <person name="Greub G."/>
        </authorList>
    </citation>
    <scope>NUCLEOTIDE SEQUENCE [LARGE SCALE GENOMIC DNA]</scope>
    <source>
        <strain evidence="10">CRIB-18</strain>
    </source>
</reference>
<dbReference type="Pfam" id="PF02781">
    <property type="entry name" value="G6PD_C"/>
    <property type="match status" value="1"/>
</dbReference>
<feature type="domain" description="Glucose-6-phosphate dehydrogenase NAD-binding" evidence="8">
    <location>
        <begin position="29"/>
        <end position="216"/>
    </location>
</feature>
<comment type="caution">
    <text evidence="10">The sequence shown here is derived from an EMBL/GenBank/DDBJ whole genome shotgun (WGS) entry which is preliminary data.</text>
</comment>
<dbReference type="HAMAP" id="MF_00966">
    <property type="entry name" value="G6PD"/>
    <property type="match status" value="1"/>
</dbReference>
<dbReference type="InterPro" id="IPR022674">
    <property type="entry name" value="G6P_DH_NAD-bd"/>
</dbReference>
<dbReference type="SUPFAM" id="SSF51735">
    <property type="entry name" value="NAD(P)-binding Rossmann-fold domains"/>
    <property type="match status" value="1"/>
</dbReference>
<comment type="function">
    <text evidence="7">Catalyzes the oxidation of glucose 6-phosphate to 6-phosphogluconolactone.</text>
</comment>
<dbReference type="GO" id="GO:0009051">
    <property type="term" value="P:pentose-phosphate shunt, oxidative branch"/>
    <property type="evidence" value="ECO:0007669"/>
    <property type="project" value="TreeGrafter"/>
</dbReference>
<dbReference type="UniPathway" id="UPA00115">
    <property type="reaction ID" value="UER00408"/>
</dbReference>
<feature type="domain" description="Glucose-6-phosphate dehydrogenase C-terminal" evidence="9">
    <location>
        <begin position="218"/>
        <end position="513"/>
    </location>
</feature>
<comment type="catalytic activity">
    <reaction evidence="7">
        <text>D-glucose 6-phosphate + NADP(+) = 6-phospho-D-glucono-1,5-lactone + NADPH + H(+)</text>
        <dbReference type="Rhea" id="RHEA:15841"/>
        <dbReference type="ChEBI" id="CHEBI:15378"/>
        <dbReference type="ChEBI" id="CHEBI:57783"/>
        <dbReference type="ChEBI" id="CHEBI:57955"/>
        <dbReference type="ChEBI" id="CHEBI:58349"/>
        <dbReference type="ChEBI" id="CHEBI:61548"/>
        <dbReference type="EC" id="1.1.1.49"/>
    </reaction>
</comment>
<dbReference type="Gene3D" id="3.30.360.10">
    <property type="entry name" value="Dihydrodipicolinate Reductase, domain 2"/>
    <property type="match status" value="1"/>
</dbReference>
<feature type="active site" description="Proton acceptor" evidence="7">
    <location>
        <position position="269"/>
    </location>
</feature>
<evidence type="ECO:0000313" key="11">
    <source>
        <dbReference type="Proteomes" id="UP000031552"/>
    </source>
</evidence>
<dbReference type="InterPro" id="IPR001282">
    <property type="entry name" value="G6P_DH"/>
</dbReference>
<dbReference type="InterPro" id="IPR022675">
    <property type="entry name" value="G6P_DH_C"/>
</dbReference>
<dbReference type="SUPFAM" id="SSF55347">
    <property type="entry name" value="Glyceraldehyde-3-phosphate dehydrogenase-like, C-terminal domain"/>
    <property type="match status" value="1"/>
</dbReference>
<comment type="similarity">
    <text evidence="2 7">Belongs to the glucose-6-phosphate dehydrogenase family.</text>
</comment>
<dbReference type="GO" id="GO:0005829">
    <property type="term" value="C:cytosol"/>
    <property type="evidence" value="ECO:0007669"/>
    <property type="project" value="TreeGrafter"/>
</dbReference>
<feature type="binding site" evidence="7">
    <location>
        <begin position="109"/>
        <end position="110"/>
    </location>
    <ligand>
        <name>NADP(+)</name>
        <dbReference type="ChEBI" id="CHEBI:58349"/>
    </ligand>
</feature>
<feature type="binding site" evidence="7">
    <location>
        <position position="245"/>
    </location>
    <ligand>
        <name>substrate</name>
    </ligand>
</feature>
<sequence>MTIAQIESESFLNPLGPPGVKSADPCVMVIFGATGDLTSRKLIPALYNLALGGQLPINFACVGFARRDKSNDDFRHDMEVAIQEFSRTKPVDEKVWKDFKEKLFYHRSEFDQDEGYDSLASLLKKLDATFGTKGNRLYYLSTQPSFFPLIIEKLDQHHLIYDSSKVNDKWSRVIIEKPFGRDLESAEALQKDILLHLHEDQIYRIDHYLGKETVQNLLTFRFSNPIFESIWNNNHIENVQITVAEDIGIGTRGRLWEEAGMLRDIVQNHMMQLLTLVAMEPPASFKANPIRDEKVKVMQAVRPFSEKNMEEFIQRGQYAPGFIKGEPVKGYREEENVSKTSSIETYVSLKLFIDNWRWNGVPFFLRAGKRLPKRSTEIAITFKPAPGFLFDEQLEPNVLVIRIQPDEGISLKMNCKVPGLNAPIQPVKMDFQYGSYFGSKPPEAYERLLCDGMSGDSTLFAREDEVLASWKLFDPVLKYWEKSPPHDFPNYASGTWGPKSSEEMLAKTGNKWRTL</sequence>
<dbReference type="RefSeq" id="WP_041017065.1">
    <property type="nucleotide sequence ID" value="NZ_CCEJ010000003.1"/>
</dbReference>
<evidence type="ECO:0000259" key="8">
    <source>
        <dbReference type="Pfam" id="PF00479"/>
    </source>
</evidence>
<evidence type="ECO:0000256" key="4">
    <source>
        <dbReference type="ARBA" id="ARBA00022857"/>
    </source>
</evidence>
<accession>A0A090D121</accession>
<evidence type="ECO:0000256" key="6">
    <source>
        <dbReference type="ARBA" id="ARBA00023277"/>
    </source>
</evidence>